<dbReference type="EMBL" id="KV875111">
    <property type="protein sequence ID" value="OIW22696.1"/>
    <property type="molecule type" value="Genomic_DNA"/>
</dbReference>
<feature type="domain" description="2EXR" evidence="1">
    <location>
        <begin position="9"/>
        <end position="111"/>
    </location>
</feature>
<proteinExistence type="predicted"/>
<keyword evidence="3" id="KW-1185">Reference proteome</keyword>
<dbReference type="OrthoDB" id="3540486at2759"/>
<protein>
    <recommendedName>
        <fullName evidence="1">2EXR domain-containing protein</fullName>
    </recommendedName>
</protein>
<evidence type="ECO:0000313" key="2">
    <source>
        <dbReference type="EMBL" id="OIW22696.1"/>
    </source>
</evidence>
<dbReference type="Pfam" id="PF20150">
    <property type="entry name" value="2EXR"/>
    <property type="match status" value="1"/>
</dbReference>
<dbReference type="AlphaFoldDB" id="A0A1J7IYN1"/>
<dbReference type="InParanoid" id="A0A1J7IYN1"/>
<organism evidence="2 3">
    <name type="scientific">Coniochaeta ligniaria NRRL 30616</name>
    <dbReference type="NCBI Taxonomy" id="1408157"/>
    <lineage>
        <taxon>Eukaryota</taxon>
        <taxon>Fungi</taxon>
        <taxon>Dikarya</taxon>
        <taxon>Ascomycota</taxon>
        <taxon>Pezizomycotina</taxon>
        <taxon>Sordariomycetes</taxon>
        <taxon>Sordariomycetidae</taxon>
        <taxon>Coniochaetales</taxon>
        <taxon>Coniochaetaceae</taxon>
        <taxon>Coniochaeta</taxon>
    </lineage>
</organism>
<accession>A0A1J7IYN1</accession>
<name>A0A1J7IYN1_9PEZI</name>
<evidence type="ECO:0000313" key="3">
    <source>
        <dbReference type="Proteomes" id="UP000182658"/>
    </source>
</evidence>
<gene>
    <name evidence="2" type="ORF">CONLIGDRAFT_650371</name>
</gene>
<reference evidence="2 3" key="1">
    <citation type="submission" date="2016-10" db="EMBL/GenBank/DDBJ databases">
        <title>Draft genome sequence of Coniochaeta ligniaria NRRL30616, a lignocellulolytic fungus for bioabatement of inhibitors in plant biomass hydrolysates.</title>
        <authorList>
            <consortium name="DOE Joint Genome Institute"/>
            <person name="Jimenez D.J."/>
            <person name="Hector R.E."/>
            <person name="Riley R."/>
            <person name="Sun H."/>
            <person name="Grigoriev I.V."/>
            <person name="Van Elsas J.D."/>
            <person name="Nichols N.N."/>
        </authorList>
    </citation>
    <scope>NUCLEOTIDE SEQUENCE [LARGE SCALE GENOMIC DNA]</scope>
    <source>
        <strain evidence="2 3">NRRL 30616</strain>
    </source>
</reference>
<dbReference type="PANTHER" id="PTHR35910:SF1">
    <property type="entry name" value="2EXR DOMAIN-CONTAINING PROTEIN"/>
    <property type="match status" value="1"/>
</dbReference>
<dbReference type="PANTHER" id="PTHR35910">
    <property type="entry name" value="2EXR DOMAIN-CONTAINING PROTEIN"/>
    <property type="match status" value="1"/>
</dbReference>
<dbReference type="STRING" id="1408157.A0A1J7IYN1"/>
<sequence>MDTTVHSNFPRFISFPLEIREMIWEDCLPHRVIDMDMPTSESQTPDIVPEELWSKPFCSWTDSRQWWAHASCPPLIARVCRESRRVALRNGQWLPVPSYDPLWLDPARDVLHLNWNTYVDRFHYPFTKGIITFLAKAPASRVSITDNLTNALPFSRFNDWADEEAQDEDCEPPIPDQLEQRRSYEVCLGTVIIHVTGTEEERRDRIIESGLFGFFGEKQVEIVDATDRAKLQHFAIFNETCGSPLDVRATYFFQNYQTDYLEERKQGHERRWLNYRLAEARKKGTAIEDLDTVRVPMPGPGRCSNQWMPNRGHPWVKSVLCAMPTFHPVYMIRVCTNGCT</sequence>
<evidence type="ECO:0000259" key="1">
    <source>
        <dbReference type="Pfam" id="PF20150"/>
    </source>
</evidence>
<dbReference type="InterPro" id="IPR045518">
    <property type="entry name" value="2EXR"/>
</dbReference>
<dbReference type="Proteomes" id="UP000182658">
    <property type="component" value="Unassembled WGS sequence"/>
</dbReference>